<dbReference type="EMBL" id="JAHYBX010000007">
    <property type="protein sequence ID" value="MCA1857577.1"/>
    <property type="molecule type" value="Genomic_DNA"/>
</dbReference>
<reference evidence="12 13" key="1">
    <citation type="submission" date="2021-07" db="EMBL/GenBank/DDBJ databases">
        <title>Characterization of Violacein-producing bacteria and related species.</title>
        <authorList>
            <person name="Wilson H.S."/>
            <person name="De Leon M.E."/>
        </authorList>
    </citation>
    <scope>NUCLEOTIDE SEQUENCE [LARGE SCALE GENOMIC DNA]</scope>
    <source>
        <strain evidence="12 13">HSC-2F05</strain>
    </source>
</reference>
<dbReference type="SUPFAM" id="SSF74653">
    <property type="entry name" value="TolA/TonB C-terminal domain"/>
    <property type="match status" value="1"/>
</dbReference>
<evidence type="ECO:0000259" key="11">
    <source>
        <dbReference type="PROSITE" id="PS52015"/>
    </source>
</evidence>
<keyword evidence="8" id="KW-1133">Transmembrane helix</keyword>
<accession>A0ABS7YEU1</accession>
<evidence type="ECO:0000256" key="7">
    <source>
        <dbReference type="ARBA" id="ARBA00022927"/>
    </source>
</evidence>
<dbReference type="Gene3D" id="3.30.1150.10">
    <property type="match status" value="1"/>
</dbReference>
<feature type="chain" id="PRO_5047213424" evidence="10">
    <location>
        <begin position="23"/>
        <end position="218"/>
    </location>
</feature>
<keyword evidence="6" id="KW-0812">Transmembrane</keyword>
<evidence type="ECO:0000256" key="4">
    <source>
        <dbReference type="ARBA" id="ARBA00022475"/>
    </source>
</evidence>
<keyword evidence="10" id="KW-0732">Signal</keyword>
<keyword evidence="5" id="KW-0997">Cell inner membrane</keyword>
<organism evidence="12 13">
    <name type="scientific">Massilia hydrophila</name>
    <dbReference type="NCBI Taxonomy" id="3044279"/>
    <lineage>
        <taxon>Bacteria</taxon>
        <taxon>Pseudomonadati</taxon>
        <taxon>Pseudomonadota</taxon>
        <taxon>Betaproteobacteria</taxon>
        <taxon>Burkholderiales</taxon>
        <taxon>Oxalobacteraceae</taxon>
        <taxon>Telluria group</taxon>
        <taxon>Massilia</taxon>
    </lineage>
</organism>
<proteinExistence type="inferred from homology"/>
<evidence type="ECO:0000256" key="6">
    <source>
        <dbReference type="ARBA" id="ARBA00022692"/>
    </source>
</evidence>
<dbReference type="Pfam" id="PF03544">
    <property type="entry name" value="TonB_C"/>
    <property type="match status" value="1"/>
</dbReference>
<evidence type="ECO:0000256" key="10">
    <source>
        <dbReference type="SAM" id="SignalP"/>
    </source>
</evidence>
<comment type="similarity">
    <text evidence="2">Belongs to the TonB family.</text>
</comment>
<evidence type="ECO:0000313" key="12">
    <source>
        <dbReference type="EMBL" id="MCA1857577.1"/>
    </source>
</evidence>
<dbReference type="InterPro" id="IPR037682">
    <property type="entry name" value="TonB_C"/>
</dbReference>
<dbReference type="NCBIfam" id="TIGR01352">
    <property type="entry name" value="tonB_Cterm"/>
    <property type="match status" value="1"/>
</dbReference>
<dbReference type="RefSeq" id="WP_225239777.1">
    <property type="nucleotide sequence ID" value="NZ_JAHYBX010000007.1"/>
</dbReference>
<feature type="signal peptide" evidence="10">
    <location>
        <begin position="1"/>
        <end position="22"/>
    </location>
</feature>
<comment type="caution">
    <text evidence="12">The sequence shown here is derived from an EMBL/GenBank/DDBJ whole genome shotgun (WGS) entry which is preliminary data.</text>
</comment>
<sequence>MTPSPFAFTLLACAGLSSAAWAQAGFALASDTLARPAAQVREADTPVRPGDAAYPPGLAARGVQGRVVVRVSVTAQGKAGTVAVDSSSGSPELDQAALALARSYPYAPARQGVAPSEVLVPFRFSKDSPSTLPAKTCADFNTDKAWFLAAHPGRQASDMEVVKMALDLLPFTPPGPQIMPSTQERGAIAAAAIAACAGRPGDRLLSAMQREAAKLSRK</sequence>
<gene>
    <name evidence="12" type="ORF">LE190_16815</name>
</gene>
<evidence type="ECO:0000256" key="1">
    <source>
        <dbReference type="ARBA" id="ARBA00004383"/>
    </source>
</evidence>
<evidence type="ECO:0000256" key="3">
    <source>
        <dbReference type="ARBA" id="ARBA00022448"/>
    </source>
</evidence>
<comment type="subcellular location">
    <subcellularLocation>
        <location evidence="1">Cell inner membrane</location>
        <topology evidence="1">Single-pass membrane protein</topology>
        <orientation evidence="1">Periplasmic side</orientation>
    </subcellularLocation>
</comment>
<feature type="domain" description="TonB C-terminal" evidence="11">
    <location>
        <begin position="39"/>
        <end position="133"/>
    </location>
</feature>
<keyword evidence="7" id="KW-0653">Protein transport</keyword>
<evidence type="ECO:0000256" key="5">
    <source>
        <dbReference type="ARBA" id="ARBA00022519"/>
    </source>
</evidence>
<evidence type="ECO:0000256" key="2">
    <source>
        <dbReference type="ARBA" id="ARBA00006555"/>
    </source>
</evidence>
<evidence type="ECO:0000256" key="8">
    <source>
        <dbReference type="ARBA" id="ARBA00022989"/>
    </source>
</evidence>
<dbReference type="PANTHER" id="PTHR33446:SF2">
    <property type="entry name" value="PROTEIN TONB"/>
    <property type="match status" value="1"/>
</dbReference>
<dbReference type="PANTHER" id="PTHR33446">
    <property type="entry name" value="PROTEIN TONB-RELATED"/>
    <property type="match status" value="1"/>
</dbReference>
<dbReference type="InterPro" id="IPR051045">
    <property type="entry name" value="TonB-dependent_transducer"/>
</dbReference>
<keyword evidence="9" id="KW-0472">Membrane</keyword>
<dbReference type="PROSITE" id="PS52015">
    <property type="entry name" value="TONB_CTD"/>
    <property type="match status" value="1"/>
</dbReference>
<keyword evidence="13" id="KW-1185">Reference proteome</keyword>
<protein>
    <submittedName>
        <fullName evidence="12">Energy transducer TonB</fullName>
    </submittedName>
</protein>
<dbReference type="InterPro" id="IPR006260">
    <property type="entry name" value="TonB/TolA_C"/>
</dbReference>
<keyword evidence="4" id="KW-1003">Cell membrane</keyword>
<dbReference type="Proteomes" id="UP001198602">
    <property type="component" value="Unassembled WGS sequence"/>
</dbReference>
<name>A0ABS7YEU1_9BURK</name>
<keyword evidence="3" id="KW-0813">Transport</keyword>
<evidence type="ECO:0000313" key="13">
    <source>
        <dbReference type="Proteomes" id="UP001198602"/>
    </source>
</evidence>
<evidence type="ECO:0000256" key="9">
    <source>
        <dbReference type="ARBA" id="ARBA00023136"/>
    </source>
</evidence>